<accession>A0A0J9S3Q2</accession>
<name>A0A0J9S3Q2_PLAVI</name>
<dbReference type="OrthoDB" id="10375118at2759"/>
<gene>
    <name evidence="1" type="ORF">PVIIG_06028</name>
</gene>
<dbReference type="AlphaFoldDB" id="A0A0J9S3Q2"/>
<evidence type="ECO:0000313" key="1">
    <source>
        <dbReference type="EMBL" id="KMZ77336.1"/>
    </source>
</evidence>
<reference evidence="1 2" key="1">
    <citation type="submission" date="2011-08" db="EMBL/GenBank/DDBJ databases">
        <title>The Genome Sequence of Plasmodium vivax India VII.</title>
        <authorList>
            <consortium name="The Broad Institute Genome Sequencing Platform"/>
            <consortium name="The Broad Institute Genome Sequencing Center for Infectious Disease"/>
            <person name="Neafsey D."/>
            <person name="Carlton J."/>
            <person name="Barnwell J."/>
            <person name="Collins W."/>
            <person name="Escalante A."/>
            <person name="Mullikin J."/>
            <person name="Saul A."/>
            <person name="Guigo R."/>
            <person name="Camara F."/>
            <person name="Young S.K."/>
            <person name="Zeng Q."/>
            <person name="Gargeya S."/>
            <person name="Fitzgerald M."/>
            <person name="Haas B."/>
            <person name="Abouelleil A."/>
            <person name="Alvarado L."/>
            <person name="Arachchi H.M."/>
            <person name="Berlin A."/>
            <person name="Brown A."/>
            <person name="Chapman S.B."/>
            <person name="Chen Z."/>
            <person name="Dunbar C."/>
            <person name="Freedman E."/>
            <person name="Gearin G."/>
            <person name="Gellesch M."/>
            <person name="Goldberg J."/>
            <person name="Griggs A."/>
            <person name="Gujja S."/>
            <person name="Heiman D."/>
            <person name="Howarth C."/>
            <person name="Larson L."/>
            <person name="Lui A."/>
            <person name="MacDonald P.J.P."/>
            <person name="Montmayeur A."/>
            <person name="Murphy C."/>
            <person name="Neiman D."/>
            <person name="Pearson M."/>
            <person name="Priest M."/>
            <person name="Roberts A."/>
            <person name="Saif S."/>
            <person name="Shea T."/>
            <person name="Shenoy N."/>
            <person name="Sisk P."/>
            <person name="Stolte C."/>
            <person name="Sykes S."/>
            <person name="Wortman J."/>
            <person name="Nusbaum C."/>
            <person name="Birren B."/>
        </authorList>
    </citation>
    <scope>NUCLEOTIDE SEQUENCE [LARGE SCALE GENOMIC DNA]</scope>
    <source>
        <strain evidence="1 2">India VII</strain>
    </source>
</reference>
<dbReference type="EMBL" id="KQ234420">
    <property type="protein sequence ID" value="KMZ77336.1"/>
    <property type="molecule type" value="Genomic_DNA"/>
</dbReference>
<protein>
    <submittedName>
        <fullName evidence="1">Uncharacterized protein</fullName>
    </submittedName>
</protein>
<organism evidence="1 2">
    <name type="scientific">Plasmodium vivax India VII</name>
    <dbReference type="NCBI Taxonomy" id="1077284"/>
    <lineage>
        <taxon>Eukaryota</taxon>
        <taxon>Sar</taxon>
        <taxon>Alveolata</taxon>
        <taxon>Apicomplexa</taxon>
        <taxon>Aconoidasida</taxon>
        <taxon>Haemosporida</taxon>
        <taxon>Plasmodiidae</taxon>
        <taxon>Plasmodium</taxon>
        <taxon>Plasmodium (Plasmodium)</taxon>
    </lineage>
</organism>
<sequence length="263" mass="30567">MDKEVEENDQYQAVLNLCHKQNTFGTNLRTEQKNICEKLLRNFFLCHSQDRNKYMNCCSNLYVWLYFKIMKYGISNDIIQKIFKLPMSNENEGTRYNSCQYVTFNDGTDNPDNLMKLSIFNDNASTFYSMLKDSKDPNYCYLKKYVYECIGIYKEMIRKYPFSGLCDSNQHKYACEITNAFQIFYAQHILNKPGIDHDFPELSSDIPLKYMDECPVEDTESHTVSAETKQAPPTTRGASTALTAMVGIPPFLALIYKVNIIRT</sequence>
<evidence type="ECO:0000313" key="2">
    <source>
        <dbReference type="Proteomes" id="UP000053562"/>
    </source>
</evidence>
<dbReference type="Proteomes" id="UP000053562">
    <property type="component" value="Unassembled WGS sequence"/>
</dbReference>
<proteinExistence type="predicted"/>